<protein>
    <submittedName>
        <fullName evidence="2">SGNH/GDSL hydrolase family protein</fullName>
        <ecNumber evidence="2">3.1.-.-</ecNumber>
    </submittedName>
</protein>
<keyword evidence="3" id="KW-1185">Reference proteome</keyword>
<dbReference type="InterPro" id="IPR036514">
    <property type="entry name" value="SGNH_hydro_sf"/>
</dbReference>
<dbReference type="EC" id="3.1.-.-" evidence="2"/>
<dbReference type="InterPro" id="IPR013830">
    <property type="entry name" value="SGNH_hydro"/>
</dbReference>
<evidence type="ECO:0000259" key="1">
    <source>
        <dbReference type="Pfam" id="PF13472"/>
    </source>
</evidence>
<dbReference type="EMBL" id="JAZHOV010000001">
    <property type="protein sequence ID" value="MEF2254033.1"/>
    <property type="molecule type" value="Genomic_DNA"/>
</dbReference>
<name>A0ABU7V4G7_9MICO</name>
<dbReference type="RefSeq" id="WP_331790671.1">
    <property type="nucleotide sequence ID" value="NZ_BAAAUO010000003.1"/>
</dbReference>
<evidence type="ECO:0000313" key="3">
    <source>
        <dbReference type="Proteomes" id="UP001351900"/>
    </source>
</evidence>
<dbReference type="Pfam" id="PF13472">
    <property type="entry name" value="Lipase_GDSL_2"/>
    <property type="match status" value="1"/>
</dbReference>
<keyword evidence="2" id="KW-0378">Hydrolase</keyword>
<dbReference type="CDD" id="cd00229">
    <property type="entry name" value="SGNH_hydrolase"/>
    <property type="match status" value="1"/>
</dbReference>
<feature type="domain" description="SGNH hydrolase-type esterase" evidence="1">
    <location>
        <begin position="41"/>
        <end position="204"/>
    </location>
</feature>
<comment type="caution">
    <text evidence="2">The sequence shown here is derived from an EMBL/GenBank/DDBJ whole genome shotgun (WGS) entry which is preliminary data.</text>
</comment>
<dbReference type="GO" id="GO:0016787">
    <property type="term" value="F:hydrolase activity"/>
    <property type="evidence" value="ECO:0007669"/>
    <property type="project" value="UniProtKB-KW"/>
</dbReference>
<sequence length="258" mass="27428">MLTLVTAVGVVLALQPPSPPQPRAELEVETPPQMIPPTVVFIGDSYTGGSDMGGRGDRNWTSIVASEKRWNACTLGIGGSGWTRGSNGWTFGARVEWAASLRPSLIVFANGVNDLKDPAGVEAGASEALASVRRHLPDVPIVIVGPARVNPSQSPAIDRMDSQLRAVAGTFGARYISPTGEGWLDGGNSIYLGTDGFHPTDEGHVYLARRFIDAFDEFSIELSDVAKKEARACIIPPWQHTYPNGGQVIQSPTPLPTG</sequence>
<accession>A0ABU7V4G7</accession>
<organism evidence="2 3">
    <name type="scientific">Microbacterium schleiferi</name>
    <dbReference type="NCBI Taxonomy" id="69362"/>
    <lineage>
        <taxon>Bacteria</taxon>
        <taxon>Bacillati</taxon>
        <taxon>Actinomycetota</taxon>
        <taxon>Actinomycetes</taxon>
        <taxon>Micrococcales</taxon>
        <taxon>Microbacteriaceae</taxon>
        <taxon>Microbacterium</taxon>
    </lineage>
</organism>
<dbReference type="Proteomes" id="UP001351900">
    <property type="component" value="Unassembled WGS sequence"/>
</dbReference>
<dbReference type="SUPFAM" id="SSF52266">
    <property type="entry name" value="SGNH hydrolase"/>
    <property type="match status" value="1"/>
</dbReference>
<gene>
    <name evidence="2" type="ORF">V2V91_02625</name>
</gene>
<proteinExistence type="predicted"/>
<evidence type="ECO:0000313" key="2">
    <source>
        <dbReference type="EMBL" id="MEF2254033.1"/>
    </source>
</evidence>
<dbReference type="Gene3D" id="3.40.50.1110">
    <property type="entry name" value="SGNH hydrolase"/>
    <property type="match status" value="1"/>
</dbReference>
<reference evidence="2 3" key="1">
    <citation type="submission" date="2024-01" db="EMBL/GenBank/DDBJ databases">
        <title>the genome sequence of strain Microbacterium schleiferi NBRC 15075.</title>
        <authorList>
            <person name="Ding Y."/>
            <person name="Zhang G."/>
        </authorList>
    </citation>
    <scope>NUCLEOTIDE SEQUENCE [LARGE SCALE GENOMIC DNA]</scope>
    <source>
        <strain evidence="2 3">NBRC 15075</strain>
    </source>
</reference>